<reference evidence="1" key="1">
    <citation type="submission" date="2023-05" db="EMBL/GenBank/DDBJ databases">
        <authorList>
            <consortium name="ELIXIR-Norway"/>
        </authorList>
    </citation>
    <scope>NUCLEOTIDE SEQUENCE</scope>
</reference>
<gene>
    <name evidence="1" type="ORF">MRATA1EN22A_LOCUS7432</name>
</gene>
<name>A0AC59YL12_RANTA</name>
<dbReference type="Proteomes" id="UP001162501">
    <property type="component" value="Chromosome 17"/>
</dbReference>
<protein>
    <submittedName>
        <fullName evidence="1">Uncharacterized protein</fullName>
    </submittedName>
</protein>
<evidence type="ECO:0000313" key="2">
    <source>
        <dbReference type="Proteomes" id="UP001162501"/>
    </source>
</evidence>
<dbReference type="EMBL" id="OX596101">
    <property type="protein sequence ID" value="CAM9785616.1"/>
    <property type="molecule type" value="Genomic_DNA"/>
</dbReference>
<reference evidence="1" key="2">
    <citation type="submission" date="2025-03" db="EMBL/GenBank/DDBJ databases">
        <authorList>
            <consortium name="ELIXIR-Norway"/>
            <consortium name="Elixir Norway"/>
        </authorList>
    </citation>
    <scope>NUCLEOTIDE SEQUENCE</scope>
</reference>
<organism evidence="1 2">
    <name type="scientific">Rangifer tarandus platyrhynchus</name>
    <name type="common">Svalbard reindeer</name>
    <dbReference type="NCBI Taxonomy" id="3082113"/>
    <lineage>
        <taxon>Eukaryota</taxon>
        <taxon>Metazoa</taxon>
        <taxon>Chordata</taxon>
        <taxon>Craniata</taxon>
        <taxon>Vertebrata</taxon>
        <taxon>Euteleostomi</taxon>
        <taxon>Mammalia</taxon>
        <taxon>Eutheria</taxon>
        <taxon>Laurasiatheria</taxon>
        <taxon>Artiodactyla</taxon>
        <taxon>Ruminantia</taxon>
        <taxon>Pecora</taxon>
        <taxon>Cervidae</taxon>
        <taxon>Odocoileinae</taxon>
        <taxon>Rangifer</taxon>
    </lineage>
</organism>
<accession>A0AC59YL12</accession>
<sequence length="162" mass="17206">MSNCRTAPSTVRIRHMLAGNTWQILSKCLLTDLLIDASFVYSFFLAVLARGCCYGFPLVAESRGRSLVAALGLLIVAASLVAEHRLRVCERQQLRRVGSAAAPRPRGPAAPVPQSTGSRVVAPGPSCTAARGYLLRPGIKPVSLALASGLFTPFPGGFLMKE</sequence>
<proteinExistence type="predicted"/>
<evidence type="ECO:0000313" key="1">
    <source>
        <dbReference type="EMBL" id="CAM9785616.1"/>
    </source>
</evidence>